<evidence type="ECO:0000313" key="4">
    <source>
        <dbReference type="EMBL" id="CAF3462104.1"/>
    </source>
</evidence>
<dbReference type="SUPFAM" id="SSF52540">
    <property type="entry name" value="P-loop containing nucleoside triphosphate hydrolases"/>
    <property type="match status" value="1"/>
</dbReference>
<feature type="domain" description="Sulfotransferase" evidence="3">
    <location>
        <begin position="40"/>
        <end position="264"/>
    </location>
</feature>
<evidence type="ECO:0000256" key="2">
    <source>
        <dbReference type="ARBA" id="ARBA00022679"/>
    </source>
</evidence>
<dbReference type="AlphaFoldDB" id="A0A818EQD4"/>
<dbReference type="GO" id="GO:0008146">
    <property type="term" value="F:sulfotransferase activity"/>
    <property type="evidence" value="ECO:0007669"/>
    <property type="project" value="InterPro"/>
</dbReference>
<sequence>MVSMDIRGPKHLICHGYMMPLTFSPDNFDSALEFHPKANTVFIGTYPKCGTTWMQNIVYLLQHNGEPLPSHLKISDEIPWLEKNGSTYCENHVALKTHLPLHLLNWNDQAKYIVVARNPKDCCVSYYHHTRGFAFYDYAHGTFDDFFRRFINGEVGYGDFFDHFVSWQSRLNDRNVFFCTYEQLICDTKEIVKRLALFLEIKIDDNILEKVLQYSSLQAMQTDLQRWSIERSKDMPKFIRKGEIGDWHNYFNEEQSKLIDMKVEQFPLMKTLWAKYM</sequence>
<gene>
    <name evidence="4" type="ORF">GRG538_LOCUS15009</name>
</gene>
<evidence type="ECO:0000313" key="5">
    <source>
        <dbReference type="Proteomes" id="UP000663872"/>
    </source>
</evidence>
<reference evidence="4" key="1">
    <citation type="submission" date="2021-02" db="EMBL/GenBank/DDBJ databases">
        <authorList>
            <person name="Nowell W R."/>
        </authorList>
    </citation>
    <scope>NUCLEOTIDE SEQUENCE</scope>
</reference>
<dbReference type="EMBL" id="CAJNYT010002325">
    <property type="protein sequence ID" value="CAF3462104.1"/>
    <property type="molecule type" value="Genomic_DNA"/>
</dbReference>
<dbReference type="Proteomes" id="UP000663872">
    <property type="component" value="Unassembled WGS sequence"/>
</dbReference>
<comment type="similarity">
    <text evidence="1">Belongs to the sulfotransferase 1 family.</text>
</comment>
<organism evidence="4 5">
    <name type="scientific">Rotaria socialis</name>
    <dbReference type="NCBI Taxonomy" id="392032"/>
    <lineage>
        <taxon>Eukaryota</taxon>
        <taxon>Metazoa</taxon>
        <taxon>Spiralia</taxon>
        <taxon>Gnathifera</taxon>
        <taxon>Rotifera</taxon>
        <taxon>Eurotatoria</taxon>
        <taxon>Bdelloidea</taxon>
        <taxon>Philodinida</taxon>
        <taxon>Philodinidae</taxon>
        <taxon>Rotaria</taxon>
    </lineage>
</organism>
<dbReference type="Gene3D" id="3.40.50.300">
    <property type="entry name" value="P-loop containing nucleotide triphosphate hydrolases"/>
    <property type="match status" value="1"/>
</dbReference>
<keyword evidence="2" id="KW-0808">Transferase</keyword>
<dbReference type="InterPro" id="IPR000863">
    <property type="entry name" value="Sulfotransferase_dom"/>
</dbReference>
<name>A0A818EQD4_9BILA</name>
<evidence type="ECO:0000259" key="3">
    <source>
        <dbReference type="Pfam" id="PF00685"/>
    </source>
</evidence>
<dbReference type="InterPro" id="IPR027417">
    <property type="entry name" value="P-loop_NTPase"/>
</dbReference>
<protein>
    <recommendedName>
        <fullName evidence="3">Sulfotransferase domain-containing protein</fullName>
    </recommendedName>
</protein>
<comment type="caution">
    <text evidence="4">The sequence shown here is derived from an EMBL/GenBank/DDBJ whole genome shotgun (WGS) entry which is preliminary data.</text>
</comment>
<dbReference type="PANTHER" id="PTHR11783">
    <property type="entry name" value="SULFOTRANSFERASE SULT"/>
    <property type="match status" value="1"/>
</dbReference>
<accession>A0A818EQD4</accession>
<dbReference type="Pfam" id="PF00685">
    <property type="entry name" value="Sulfotransfer_1"/>
    <property type="match status" value="1"/>
</dbReference>
<proteinExistence type="inferred from homology"/>
<evidence type="ECO:0000256" key="1">
    <source>
        <dbReference type="ARBA" id="ARBA00005771"/>
    </source>
</evidence>